<reference evidence="4 5" key="1">
    <citation type="submission" date="2015-09" db="EMBL/GenBank/DDBJ databases">
        <authorList>
            <consortium name="Pathogen Informatics"/>
        </authorList>
    </citation>
    <scope>NUCLEOTIDE SEQUENCE [LARGE SCALE GENOMIC DNA]</scope>
    <source>
        <strain evidence="4 5">2789STDY5834959</strain>
    </source>
</reference>
<dbReference type="EMBL" id="CYXY01000007">
    <property type="protein sequence ID" value="CUM91536.1"/>
    <property type="molecule type" value="Genomic_DNA"/>
</dbReference>
<name>A0A173SNJ2_ANAHA</name>
<dbReference type="InterPro" id="IPR047568">
    <property type="entry name" value="ATLF-like_dom"/>
</dbReference>
<dbReference type="RefSeq" id="WP_055072713.1">
    <property type="nucleotide sequence ID" value="NZ_CYXY01000007.1"/>
</dbReference>
<accession>A0A173SNJ2</accession>
<organism evidence="4 5">
    <name type="scientific">Anaerostipes hadrus</name>
    <dbReference type="NCBI Taxonomy" id="649756"/>
    <lineage>
        <taxon>Bacteria</taxon>
        <taxon>Bacillati</taxon>
        <taxon>Bacillota</taxon>
        <taxon>Clostridia</taxon>
        <taxon>Lachnospirales</taxon>
        <taxon>Lachnospiraceae</taxon>
        <taxon>Anaerostipes</taxon>
    </lineage>
</organism>
<evidence type="ECO:0000313" key="4">
    <source>
        <dbReference type="EMBL" id="CUM91536.1"/>
    </source>
</evidence>
<gene>
    <name evidence="4" type="ORF">ERS852571_01343</name>
</gene>
<protein>
    <recommendedName>
        <fullName evidence="3">ATLF-like domain-containing protein</fullName>
    </recommendedName>
</protein>
<dbReference type="CDD" id="cd20184">
    <property type="entry name" value="M34_peptidase_like"/>
    <property type="match status" value="1"/>
</dbReference>
<feature type="domain" description="ATLF-like" evidence="3">
    <location>
        <begin position="43"/>
        <end position="274"/>
    </location>
</feature>
<dbReference type="PROSITE" id="PS51995">
    <property type="entry name" value="ATLF"/>
    <property type="match status" value="1"/>
</dbReference>
<dbReference type="InterPro" id="IPR014781">
    <property type="entry name" value="Anthrax_toxin_lethal/edema_N/C"/>
</dbReference>
<dbReference type="AlphaFoldDB" id="A0A173SNJ2"/>
<dbReference type="InterPro" id="IPR024079">
    <property type="entry name" value="MetalloPept_cat_dom_sf"/>
</dbReference>
<dbReference type="GO" id="GO:0008237">
    <property type="term" value="F:metallopeptidase activity"/>
    <property type="evidence" value="ECO:0007669"/>
    <property type="project" value="InterPro"/>
</dbReference>
<keyword evidence="2" id="KW-0964">Secreted</keyword>
<dbReference type="Gene3D" id="3.40.390.10">
    <property type="entry name" value="Collagenase (Catalytic Domain)"/>
    <property type="match status" value="1"/>
</dbReference>
<evidence type="ECO:0000313" key="5">
    <source>
        <dbReference type="Proteomes" id="UP000095553"/>
    </source>
</evidence>
<evidence type="ECO:0000256" key="2">
    <source>
        <dbReference type="ARBA" id="ARBA00022525"/>
    </source>
</evidence>
<dbReference type="SUPFAM" id="SSF55486">
    <property type="entry name" value="Metalloproteases ('zincins'), catalytic domain"/>
    <property type="match status" value="1"/>
</dbReference>
<dbReference type="Pfam" id="PF07737">
    <property type="entry name" value="ATLF"/>
    <property type="match status" value="1"/>
</dbReference>
<evidence type="ECO:0000259" key="3">
    <source>
        <dbReference type="PROSITE" id="PS51995"/>
    </source>
</evidence>
<comment type="subcellular location">
    <subcellularLocation>
        <location evidence="1">Secreted</location>
    </subcellularLocation>
</comment>
<proteinExistence type="predicted"/>
<evidence type="ECO:0000256" key="1">
    <source>
        <dbReference type="ARBA" id="ARBA00004613"/>
    </source>
</evidence>
<dbReference type="GO" id="GO:0005576">
    <property type="term" value="C:extracellular region"/>
    <property type="evidence" value="ECO:0007669"/>
    <property type="project" value="UniProtKB-SubCell"/>
</dbReference>
<dbReference type="Proteomes" id="UP000095553">
    <property type="component" value="Unassembled WGS sequence"/>
</dbReference>
<sequence>MENKNNISKLTKILFVALAMGMILISPYQLCNVAAADKYYGYQKKTKSVKTKITASKKKVRIKKKYRGTRTKKNVESKWSDSYKYTYGDAKKIHIKTVITTQKTYHGYFITTKRNIKTTTTENKINFVRNQKKVSFNGRIPSNVQKQLNSEKIQIVINPKLKHNGTFSLKDKKISIKYNSDYVLLHEIGHFVNYKNGDAAHSSEFYNIYLKERSKYRGFYNDYYEKLDLGKYERTTPAEYFAGAYRDYYFSKDSRNRLKKYCPNTYNFITKYHFI</sequence>